<sequence>MKVLMIGGGGREHALAWKLAQSSSVEQVFVAPGNAGTATEDKLTNIDIAATDLAGLEAFAREENIGLTVVGPEAPLVEGVVDRFQAAGLAIFGPTQAAAQLEGSKSFTKDFLARHKIPTAAYQTFTAVEPALDYLKQVGAPIVIKADGLAAGKGVIVAMSEAEAEAAIRDMLEANAFGDAGARVVIEEFLDGEEASFIVMVDGESIVPMATSQDHKRAYDGDTGPNTGGMGAYSPAPVVTPEIDARIMQEVIVPTVKGMAVEGNPYTGFLYAGLMIDSTGQPKVIEYNCRFGDPETQPIMMRLTSDLAELCLAGAKGQLAGKACQWDPRAAVGVVMAAGGYPGSYAKGDVIHGLSDAEQYSKVFHAGTARTEAGDITTAGGRVLCVTALGESVREAQQQAYKGVSAIDWKGAEYRRDIAYRAIAREQQV</sequence>
<keyword evidence="2" id="KW-1185">Reference proteome</keyword>
<evidence type="ECO:0000313" key="1">
    <source>
        <dbReference type="EMBL" id="MBZ5488004.1"/>
    </source>
</evidence>
<reference evidence="1" key="1">
    <citation type="submission" date="2020-06" db="EMBL/GenBank/DDBJ databases">
        <title>Whole Genome Sequence of Halomonas aquamarina MB598.</title>
        <authorList>
            <person name="Pervaiz M."/>
            <person name="Fariq A."/>
            <person name="Yasmin A."/>
            <person name="Welch M."/>
        </authorList>
    </citation>
    <scope>NUCLEOTIDE SEQUENCE</scope>
    <source>
        <strain evidence="1">MB598</strain>
    </source>
</reference>
<keyword evidence="1" id="KW-0436">Ligase</keyword>
<gene>
    <name evidence="1" type="primary">purD</name>
    <name evidence="1" type="ORF">HW452_10760</name>
</gene>
<proteinExistence type="predicted"/>
<evidence type="ECO:0000313" key="2">
    <source>
        <dbReference type="Proteomes" id="UP001319846"/>
    </source>
</evidence>
<organism evidence="1 2">
    <name type="scientific">Vreelandella aquamarina</name>
    <dbReference type="NCBI Taxonomy" id="77097"/>
    <lineage>
        <taxon>Bacteria</taxon>
        <taxon>Pseudomonadati</taxon>
        <taxon>Pseudomonadota</taxon>
        <taxon>Gammaproteobacteria</taxon>
        <taxon>Oceanospirillales</taxon>
        <taxon>Halomonadaceae</taxon>
        <taxon>Vreelandella</taxon>
    </lineage>
</organism>
<name>A0ACC5VWW4_9GAMM</name>
<comment type="caution">
    <text evidence="1">The sequence shown here is derived from an EMBL/GenBank/DDBJ whole genome shotgun (WGS) entry which is preliminary data.</text>
</comment>
<protein>
    <submittedName>
        <fullName evidence="1">Phosphoribosylamine--glycine ligase</fullName>
        <ecNumber evidence="1">6.3.4.13</ecNumber>
    </submittedName>
</protein>
<dbReference type="Proteomes" id="UP001319846">
    <property type="component" value="Unassembled WGS sequence"/>
</dbReference>
<dbReference type="EC" id="6.3.4.13" evidence="1"/>
<accession>A0ACC5VWW4</accession>
<dbReference type="EMBL" id="JABYQT010000006">
    <property type="protein sequence ID" value="MBZ5488004.1"/>
    <property type="molecule type" value="Genomic_DNA"/>
</dbReference>